<dbReference type="RefSeq" id="WP_209893590.1">
    <property type="nucleotide sequence ID" value="NZ_JAGGMR010000001.1"/>
</dbReference>
<feature type="region of interest" description="Disordered" evidence="1">
    <location>
        <begin position="487"/>
        <end position="509"/>
    </location>
</feature>
<proteinExistence type="predicted"/>
<dbReference type="PANTHER" id="PTHR14969">
    <property type="entry name" value="SPHINGOSINE-1-PHOSPHATE PHOSPHOHYDROLASE"/>
    <property type="match status" value="1"/>
</dbReference>
<feature type="transmembrane region" description="Helical" evidence="2">
    <location>
        <begin position="117"/>
        <end position="139"/>
    </location>
</feature>
<feature type="transmembrane region" description="Helical" evidence="2">
    <location>
        <begin position="85"/>
        <end position="110"/>
    </location>
</feature>
<keyword evidence="4" id="KW-0378">Hydrolase</keyword>
<keyword evidence="2" id="KW-0812">Transmembrane</keyword>
<dbReference type="Gene3D" id="1.20.144.10">
    <property type="entry name" value="Phosphatidic acid phosphatase type 2/haloperoxidase"/>
    <property type="match status" value="2"/>
</dbReference>
<feature type="transmembrane region" description="Helical" evidence="2">
    <location>
        <begin position="215"/>
        <end position="233"/>
    </location>
</feature>
<reference evidence="4 5" key="1">
    <citation type="submission" date="2021-03" db="EMBL/GenBank/DDBJ databases">
        <title>Sequencing the genomes of 1000 actinobacteria strains.</title>
        <authorList>
            <person name="Klenk H.-P."/>
        </authorList>
    </citation>
    <scope>NUCLEOTIDE SEQUENCE [LARGE SCALE GENOMIC DNA]</scope>
    <source>
        <strain evidence="4 5">DSM 45516</strain>
    </source>
</reference>
<feature type="transmembrane region" description="Helical" evidence="2">
    <location>
        <begin position="461"/>
        <end position="479"/>
    </location>
</feature>
<organism evidence="4 5">
    <name type="scientific">Nocardia goodfellowii</name>
    <dbReference type="NCBI Taxonomy" id="882446"/>
    <lineage>
        <taxon>Bacteria</taxon>
        <taxon>Bacillati</taxon>
        <taxon>Actinomycetota</taxon>
        <taxon>Actinomycetes</taxon>
        <taxon>Mycobacteriales</taxon>
        <taxon>Nocardiaceae</taxon>
        <taxon>Nocardia</taxon>
    </lineage>
</organism>
<evidence type="ECO:0000256" key="1">
    <source>
        <dbReference type="SAM" id="MobiDB-lite"/>
    </source>
</evidence>
<feature type="transmembrane region" description="Helical" evidence="2">
    <location>
        <begin position="187"/>
        <end position="209"/>
    </location>
</feature>
<keyword evidence="5" id="KW-1185">Reference proteome</keyword>
<dbReference type="SMART" id="SM00014">
    <property type="entry name" value="acidPPc"/>
    <property type="match status" value="2"/>
</dbReference>
<comment type="caution">
    <text evidence="4">The sequence shown here is derived from an EMBL/GenBank/DDBJ whole genome shotgun (WGS) entry which is preliminary data.</text>
</comment>
<dbReference type="EC" id="3.6.1.27" evidence="4"/>
<evidence type="ECO:0000313" key="4">
    <source>
        <dbReference type="EMBL" id="MBP2191649.1"/>
    </source>
</evidence>
<keyword evidence="2" id="KW-1133">Transmembrane helix</keyword>
<accession>A0ABS4QKT6</accession>
<dbReference type="PANTHER" id="PTHR14969:SF13">
    <property type="entry name" value="AT30094P"/>
    <property type="match status" value="1"/>
</dbReference>
<dbReference type="InterPro" id="IPR036938">
    <property type="entry name" value="PAP2/HPO_sf"/>
</dbReference>
<dbReference type="Proteomes" id="UP001519325">
    <property type="component" value="Unassembled WGS sequence"/>
</dbReference>
<feature type="transmembrane region" description="Helical" evidence="2">
    <location>
        <begin position="339"/>
        <end position="357"/>
    </location>
</feature>
<sequence length="509" mass="53904">MSVDRHTGEVATSTDDPGPIGSDTATERFVVRSAAALLGTVAIGLGFGLLTALVRTRWEPLQAADQAVSDSLVGVVAQHRMLRQVLLGVTNVGATAVLVSVLAVGALWLFLRGLPRLAVYVLLTGAGGLILNAVVKALVGRLRPVVETPVHSVGGWSFPSGHAMSSLVCFGVVALVFIPIQRPGVRRVLIASTTLLVTAIGFSRVALGVHYLTDVLAGWLLGSLWLILTAVAFHRWRRDTGIDAGPLPGDVPPESEDDLRPVPLRHPRASEHPWRGVGEIAVAWVLLVGLILGIGLSIRALEANTSVLRWDHQVVAMLADHRTSTLTSVLVVFGELGDTVAIIVGALVVAALALAVFRSWRPVLFLAVALFGEITLFLTTAAIVDRDRPRVAHLNPDLPPTASFPSGHVAASLTLYAGTAALVWAGTRRWQYRLVAAAALLIPVMVGVQRLYAGAHHPTDLFGAVVLASMWTAIAWWVIKPVAATPDTRTGSGTPHPKVTSDATTTDVR</sequence>
<feature type="transmembrane region" description="Helical" evidence="2">
    <location>
        <begin position="34"/>
        <end position="54"/>
    </location>
</feature>
<protein>
    <submittedName>
        <fullName evidence="4">Undecaprenyl-diphosphatase</fullName>
        <ecNumber evidence="4">3.6.1.27</ecNumber>
    </submittedName>
</protein>
<feature type="transmembrane region" description="Helical" evidence="2">
    <location>
        <begin position="280"/>
        <end position="301"/>
    </location>
</feature>
<dbReference type="InterPro" id="IPR000326">
    <property type="entry name" value="PAP2/HPO"/>
</dbReference>
<gene>
    <name evidence="4" type="ORF">BJ987_004550</name>
</gene>
<dbReference type="SUPFAM" id="SSF48317">
    <property type="entry name" value="Acid phosphatase/Vanadium-dependent haloperoxidase"/>
    <property type="match status" value="2"/>
</dbReference>
<dbReference type="EMBL" id="JAGGMR010000001">
    <property type="protein sequence ID" value="MBP2191649.1"/>
    <property type="molecule type" value="Genomic_DNA"/>
</dbReference>
<feature type="transmembrane region" description="Helical" evidence="2">
    <location>
        <begin position="159"/>
        <end position="180"/>
    </location>
</feature>
<feature type="transmembrane region" description="Helical" evidence="2">
    <location>
        <begin position="404"/>
        <end position="425"/>
    </location>
</feature>
<feature type="transmembrane region" description="Helical" evidence="2">
    <location>
        <begin position="364"/>
        <end position="384"/>
    </location>
</feature>
<dbReference type="CDD" id="cd03392">
    <property type="entry name" value="PAP2_like_2"/>
    <property type="match status" value="2"/>
</dbReference>
<dbReference type="Pfam" id="PF01569">
    <property type="entry name" value="PAP2"/>
    <property type="match status" value="2"/>
</dbReference>
<evidence type="ECO:0000256" key="2">
    <source>
        <dbReference type="SAM" id="Phobius"/>
    </source>
</evidence>
<keyword evidence="2" id="KW-0472">Membrane</keyword>
<evidence type="ECO:0000313" key="5">
    <source>
        <dbReference type="Proteomes" id="UP001519325"/>
    </source>
</evidence>
<evidence type="ECO:0000259" key="3">
    <source>
        <dbReference type="SMART" id="SM00014"/>
    </source>
</evidence>
<feature type="transmembrane region" description="Helical" evidence="2">
    <location>
        <begin position="432"/>
        <end position="455"/>
    </location>
</feature>
<dbReference type="GO" id="GO:0050380">
    <property type="term" value="F:undecaprenyl-diphosphatase activity"/>
    <property type="evidence" value="ECO:0007669"/>
    <property type="project" value="UniProtKB-EC"/>
</dbReference>
<name>A0ABS4QKT6_9NOCA</name>
<feature type="domain" description="Phosphatidic acid phosphatase type 2/haloperoxidase" evidence="3">
    <location>
        <begin position="364"/>
        <end position="476"/>
    </location>
</feature>
<feature type="region of interest" description="Disordered" evidence="1">
    <location>
        <begin position="1"/>
        <end position="22"/>
    </location>
</feature>
<feature type="domain" description="Phosphatidic acid phosphatase type 2/haloperoxidase" evidence="3">
    <location>
        <begin position="117"/>
        <end position="230"/>
    </location>
</feature>